<reference evidence="2" key="1">
    <citation type="submission" date="2019-07" db="EMBL/GenBank/DDBJ databases">
        <title>Bartonella kosoyii sp. nov. and Bartonella krasnovii sp. nov., two novel members of the Bartonella elizabethae complex sensu lato, isolated from black rats and wild desert rodent-fleas.</title>
        <authorList>
            <person name="Gutierrez R."/>
            <person name="Shalit T."/>
            <person name="Markus B."/>
            <person name="Yuan C."/>
            <person name="Nachum-Biala Y."/>
            <person name="Elad D."/>
            <person name="Harrus S."/>
        </authorList>
    </citation>
    <scope>NUCLEOTIDE SEQUENCE [LARGE SCALE GENOMIC DNA]</scope>
    <source>
        <strain evidence="2">OE 1-1</strain>
    </source>
</reference>
<protein>
    <submittedName>
        <fullName evidence="1">Uncharacterized protein</fullName>
    </submittedName>
</protein>
<dbReference type="RefSeq" id="WP_120121168.1">
    <property type="nucleotide sequence ID" value="NZ_CP031844.2"/>
</dbReference>
<evidence type="ECO:0000313" key="1">
    <source>
        <dbReference type="EMBL" id="QEE12773.1"/>
    </source>
</evidence>
<dbReference type="AlphaFoldDB" id="A0A5B9D2I4"/>
<dbReference type="GeneID" id="71061962"/>
<organism evidence="1 2">
    <name type="scientific">Bartonella krasnovii</name>
    <dbReference type="NCBI Taxonomy" id="2267275"/>
    <lineage>
        <taxon>Bacteria</taxon>
        <taxon>Pseudomonadati</taxon>
        <taxon>Pseudomonadota</taxon>
        <taxon>Alphaproteobacteria</taxon>
        <taxon>Hyphomicrobiales</taxon>
        <taxon>Bartonellaceae</taxon>
        <taxon>Bartonella</taxon>
    </lineage>
</organism>
<dbReference type="KEGG" id="barn:D1092_07445"/>
<name>A0A5B9D2I4_9HYPH</name>
<dbReference type="OrthoDB" id="7926112at2"/>
<proteinExistence type="predicted"/>
<evidence type="ECO:0000313" key="2">
    <source>
        <dbReference type="Proteomes" id="UP000321311"/>
    </source>
</evidence>
<accession>A0A5B9D2I4</accession>
<sequence length="64" mass="7423">MAIETKGIFSYIDNMLMEPITELTDNIYCTLDAQLKELYTLYTSFMATLCHCPRFIITGYKTRA</sequence>
<dbReference type="EMBL" id="CP031844">
    <property type="protein sequence ID" value="QEE12773.1"/>
    <property type="molecule type" value="Genomic_DNA"/>
</dbReference>
<dbReference type="Proteomes" id="UP000321311">
    <property type="component" value="Chromosome"/>
</dbReference>
<gene>
    <name evidence="1" type="ORF">D1092_07445</name>
</gene>